<keyword evidence="6" id="KW-0808">Transferase</keyword>
<evidence type="ECO:0000313" key="6">
    <source>
        <dbReference type="EMBL" id="WTW60048.1"/>
    </source>
</evidence>
<dbReference type="EMBL" id="CP108318">
    <property type="protein sequence ID" value="WTW60048.1"/>
    <property type="molecule type" value="Genomic_DNA"/>
</dbReference>
<evidence type="ECO:0000256" key="3">
    <source>
        <dbReference type="PROSITE-ProRule" id="PRU00221"/>
    </source>
</evidence>
<feature type="repeat" description="WD" evidence="3">
    <location>
        <begin position="1004"/>
        <end position="1045"/>
    </location>
</feature>
<keyword evidence="6" id="KW-0418">Kinase</keyword>
<accession>A0AAU2UZP4</accession>
<dbReference type="SUPFAM" id="SSF81901">
    <property type="entry name" value="HCP-like"/>
    <property type="match status" value="2"/>
</dbReference>
<dbReference type="SUPFAM" id="SSF48452">
    <property type="entry name" value="TPR-like"/>
    <property type="match status" value="1"/>
</dbReference>
<name>A0AAU2UZP4_9ACTN</name>
<dbReference type="SUPFAM" id="SSF50998">
    <property type="entry name" value="Quinoprotein alcohol dehydrogenase-like"/>
    <property type="match status" value="1"/>
</dbReference>
<dbReference type="PROSITE" id="PS50294">
    <property type="entry name" value="WD_REPEATS_REGION"/>
    <property type="match status" value="2"/>
</dbReference>
<dbReference type="InterPro" id="IPR011044">
    <property type="entry name" value="Quino_amine_DH_bsu"/>
</dbReference>
<feature type="repeat" description="WD" evidence="3">
    <location>
        <begin position="918"/>
        <end position="959"/>
    </location>
</feature>
<dbReference type="PROSITE" id="PS50082">
    <property type="entry name" value="WD_REPEATS_2"/>
    <property type="match status" value="6"/>
</dbReference>
<feature type="repeat" description="WD" evidence="3">
    <location>
        <begin position="842"/>
        <end position="876"/>
    </location>
</feature>
<dbReference type="GO" id="GO:0005524">
    <property type="term" value="F:ATP binding"/>
    <property type="evidence" value="ECO:0007669"/>
    <property type="project" value="InterPro"/>
</dbReference>
<dbReference type="PROSITE" id="PS50231">
    <property type="entry name" value="RICIN_B_LECTIN"/>
    <property type="match status" value="1"/>
</dbReference>
<organism evidence="6">
    <name type="scientific">Streptomyces sp. NBC_00003</name>
    <dbReference type="NCBI Taxonomy" id="2903608"/>
    <lineage>
        <taxon>Bacteria</taxon>
        <taxon>Bacillati</taxon>
        <taxon>Actinomycetota</taxon>
        <taxon>Actinomycetes</taxon>
        <taxon>Kitasatosporales</taxon>
        <taxon>Streptomycetaceae</taxon>
        <taxon>Streptomyces</taxon>
    </lineage>
</organism>
<sequence>MPVGRPGTPALWKVGDVVTGQYEVTGVHTDGGMGLVYRVWHREWDTDLAVKCPRPELFQTPEQRRLFIREAETWVSVGLHPHVCGCHYVRVLGGVPRVFAEYVPGGSLRAWIRDRRLYAGGPAQALARILDLAVQTAWGLQHAHERGLVHQDVKPANVLLDTDGTAKVTDFGIARARVAGGGELVPGGGMTMAYASPEQAAGAPLSRRTDIYSFAVSVFEMFTGEVSWLMGPVVGESLTAFRTGSPGRGPHPQGLVALPAAVADLLARCLHEDPARRPESMAEVADELAVMYRELTGQAFPRPRPRAAELRADELNNRALSLLDLGRTAEAGETFDAALKVDPRHPEATYNAGLARWRQAAATDEDLVSALEAARADAQDAERVRPLLDEVHQERGTAGPGAVGEVREVPWFPYQKPDFTVRLSRDGCRALTAFDGTVSLWDLDTGRCLRELGGTSGHADLGSDGRQAVCVGSDGLVRLWDLANGRCLQTFTPDYRSGSTAVRRPRLLPGPGLVIAGTSDGTVLGWDIATGRVRYTLEGFRRGPVQATSDGRRLLFHGAGGMVFLRDPDGARERTVMPVPNNFDSPLCLAADGRTAATAAPFGDGIQVWDPHTGELLRSFDAPATCLDLSPDGRLLAGAGRDGGVRLWDAATGRTLRTFRGHRGAVESVVFLDDGRHLLSAGRDNTARRWRLPDPYTAATRLSRPRRHAELSSLDGRVAALVEAAEQARQDGRSAVALGLLTRARAIPGHERAPQALAAWRTLARDRRVTRAGLRAAWPTHVLAHFDSGAPTLALSATLALSSDGRTAAVRLAHTLHVFDAESGVRGPVIEGLPDSHGMNILKAVQFTADGRTVLTANADGSLDAWSVATGTPQASLNLTLGAAAARFTTDGRHALVWGTDDRVRLWEVAGGTCLRTLDGDHGWSPGLWLAPDDRTAATSGAGGTVQLWDLDTGRCLRVLRGHTAPVEAICADTERRLLLSCGGEGDGRIRLWDTGTGACLRVFEEQPGYARAVRLTPDGRFALSRGTDGALRLWELATGRCLRVLGGPKDEFQDALFAVDACSALSVSADGVVRRWELDWELAVGDPPSSLTRTKTTETTKGAAVLYGRKRERHTTADTAGELEPLLQSIVRMTGNPELDTWDARHSREAQAGDTDAMIRLGSSLLDQGRTADAAQQFRRAAELGSPMAMHNLSVVLKRMGQEDEAARWQRSAADRGYARAMVQEGFRAYRANRMEEAERWLLGAAEQGEAEGMLVLGMMLGERGRTADAEKWLRAAADKGDPAAMFSLASLVDRAGRKAEAEQWYRRAADKGNAQAMNNLGNILRHSDRAADAEQWYRRSAEAGEPMGMLNLGEVLERSHPQEAVQWYRQAAAKGSAKAGAHLRRLESGGRA</sequence>
<dbReference type="Pfam" id="PF13374">
    <property type="entry name" value="TPR_10"/>
    <property type="match status" value="1"/>
</dbReference>
<dbReference type="SMART" id="SM00671">
    <property type="entry name" value="SEL1"/>
    <property type="match status" value="5"/>
</dbReference>
<feature type="repeat" description="WD" evidence="3">
    <location>
        <begin position="464"/>
        <end position="490"/>
    </location>
</feature>
<dbReference type="PROSITE" id="PS50011">
    <property type="entry name" value="PROTEIN_KINASE_DOM"/>
    <property type="match status" value="1"/>
</dbReference>
<dbReference type="InterPro" id="IPR011047">
    <property type="entry name" value="Quinoprotein_ADH-like_sf"/>
</dbReference>
<dbReference type="Pfam" id="PF13432">
    <property type="entry name" value="TPR_16"/>
    <property type="match status" value="3"/>
</dbReference>
<gene>
    <name evidence="6" type="ORF">OG549_05010</name>
</gene>
<dbReference type="Gene3D" id="1.25.40.10">
    <property type="entry name" value="Tetratricopeptide repeat domain"/>
    <property type="match status" value="3"/>
</dbReference>
<keyword evidence="2" id="KW-0677">Repeat</keyword>
<dbReference type="Pfam" id="PF00069">
    <property type="entry name" value="Pkinase"/>
    <property type="match status" value="1"/>
</dbReference>
<dbReference type="InterPro" id="IPR000719">
    <property type="entry name" value="Prot_kinase_dom"/>
</dbReference>
<dbReference type="SMART" id="SM00028">
    <property type="entry name" value="TPR"/>
    <property type="match status" value="3"/>
</dbReference>
<dbReference type="Gene3D" id="3.30.200.20">
    <property type="entry name" value="Phosphorylase Kinase, domain 1"/>
    <property type="match status" value="1"/>
</dbReference>
<dbReference type="GO" id="GO:0004672">
    <property type="term" value="F:protein kinase activity"/>
    <property type="evidence" value="ECO:0007669"/>
    <property type="project" value="InterPro"/>
</dbReference>
<dbReference type="InterPro" id="IPR011009">
    <property type="entry name" value="Kinase-like_dom_sf"/>
</dbReference>
<dbReference type="SUPFAM" id="SSF56112">
    <property type="entry name" value="Protein kinase-like (PK-like)"/>
    <property type="match status" value="1"/>
</dbReference>
<dbReference type="InterPro" id="IPR019734">
    <property type="entry name" value="TPR_rpt"/>
</dbReference>
<dbReference type="Pfam" id="PF00400">
    <property type="entry name" value="WD40"/>
    <property type="match status" value="3"/>
</dbReference>
<reference evidence="6" key="1">
    <citation type="submission" date="2022-10" db="EMBL/GenBank/DDBJ databases">
        <title>The complete genomes of actinobacterial strains from the NBC collection.</title>
        <authorList>
            <person name="Joergensen T.S."/>
            <person name="Alvarez Arevalo M."/>
            <person name="Sterndorff E.B."/>
            <person name="Faurdal D."/>
            <person name="Vuksanovic O."/>
            <person name="Mourched A.-S."/>
            <person name="Charusanti P."/>
            <person name="Shaw S."/>
            <person name="Blin K."/>
            <person name="Weber T."/>
        </authorList>
    </citation>
    <scope>NUCLEOTIDE SEQUENCE</scope>
    <source>
        <strain evidence="6">NBC_00003</strain>
    </source>
</reference>
<keyword evidence="4" id="KW-0802">TPR repeat</keyword>
<evidence type="ECO:0000256" key="2">
    <source>
        <dbReference type="ARBA" id="ARBA00022737"/>
    </source>
</evidence>
<feature type="domain" description="Protein kinase" evidence="5">
    <location>
        <begin position="22"/>
        <end position="289"/>
    </location>
</feature>
<dbReference type="PANTHER" id="PTHR19848">
    <property type="entry name" value="WD40 REPEAT PROTEIN"/>
    <property type="match status" value="1"/>
</dbReference>
<evidence type="ECO:0000256" key="4">
    <source>
        <dbReference type="PROSITE-ProRule" id="PRU00339"/>
    </source>
</evidence>
<dbReference type="InterPro" id="IPR011990">
    <property type="entry name" value="TPR-like_helical_dom_sf"/>
</dbReference>
<dbReference type="PROSITE" id="PS50005">
    <property type="entry name" value="TPR"/>
    <property type="match status" value="1"/>
</dbReference>
<dbReference type="SMART" id="SM00320">
    <property type="entry name" value="WD40"/>
    <property type="match status" value="11"/>
</dbReference>
<dbReference type="PROSITE" id="PS00678">
    <property type="entry name" value="WD_REPEATS_1"/>
    <property type="match status" value="1"/>
</dbReference>
<dbReference type="CDD" id="cd00200">
    <property type="entry name" value="WD40"/>
    <property type="match status" value="2"/>
</dbReference>
<dbReference type="InterPro" id="IPR006597">
    <property type="entry name" value="Sel1-like"/>
</dbReference>
<evidence type="ECO:0000256" key="1">
    <source>
        <dbReference type="ARBA" id="ARBA00022574"/>
    </source>
</evidence>
<feature type="repeat" description="WD" evidence="3">
    <location>
        <begin position="617"/>
        <end position="658"/>
    </location>
</feature>
<dbReference type="SMART" id="SM00220">
    <property type="entry name" value="S_TKc"/>
    <property type="match status" value="1"/>
</dbReference>
<protein>
    <submittedName>
        <fullName evidence="6">Protein kinase</fullName>
    </submittedName>
</protein>
<proteinExistence type="predicted"/>
<evidence type="ECO:0000259" key="5">
    <source>
        <dbReference type="PROSITE" id="PS50011"/>
    </source>
</evidence>
<dbReference type="Gene3D" id="1.10.510.10">
    <property type="entry name" value="Transferase(Phosphotransferase) domain 1"/>
    <property type="match status" value="1"/>
</dbReference>
<dbReference type="SUPFAM" id="SSF50969">
    <property type="entry name" value="YVTN repeat-like/Quinoprotein amine dehydrogenase"/>
    <property type="match status" value="1"/>
</dbReference>
<dbReference type="InterPro" id="IPR015943">
    <property type="entry name" value="WD40/YVTN_repeat-like_dom_sf"/>
</dbReference>
<dbReference type="PANTHER" id="PTHR19848:SF8">
    <property type="entry name" value="F-BOX AND WD REPEAT DOMAIN CONTAINING 7"/>
    <property type="match status" value="1"/>
</dbReference>
<keyword evidence="1 3" id="KW-0853">WD repeat</keyword>
<dbReference type="InterPro" id="IPR001680">
    <property type="entry name" value="WD40_rpt"/>
</dbReference>
<dbReference type="Gene3D" id="2.130.10.10">
    <property type="entry name" value="YVTN repeat-like/Quinoprotein amine dehydrogenase"/>
    <property type="match status" value="4"/>
</dbReference>
<dbReference type="CDD" id="cd14014">
    <property type="entry name" value="STKc_PknB_like"/>
    <property type="match status" value="1"/>
</dbReference>
<dbReference type="PROSITE" id="PS00108">
    <property type="entry name" value="PROTEIN_KINASE_ST"/>
    <property type="match status" value="1"/>
</dbReference>
<feature type="repeat" description="WD" evidence="3">
    <location>
        <begin position="659"/>
        <end position="700"/>
    </location>
</feature>
<dbReference type="InterPro" id="IPR008271">
    <property type="entry name" value="Ser/Thr_kinase_AS"/>
</dbReference>
<feature type="repeat" description="TPR" evidence="4">
    <location>
        <begin position="312"/>
        <end position="345"/>
    </location>
</feature>
<dbReference type="InterPro" id="IPR019775">
    <property type="entry name" value="WD40_repeat_CS"/>
</dbReference>